<reference evidence="1 2" key="1">
    <citation type="submission" date="2018-08" db="EMBL/GenBank/DDBJ databases">
        <title>Genome and evolution of the arbuscular mycorrhizal fungus Diversispora epigaea (formerly Glomus versiforme) and its bacterial endosymbionts.</title>
        <authorList>
            <person name="Sun X."/>
            <person name="Fei Z."/>
            <person name="Harrison M."/>
        </authorList>
    </citation>
    <scope>NUCLEOTIDE SEQUENCE [LARGE SCALE GENOMIC DNA]</scope>
    <source>
        <strain evidence="1 2">IT104</strain>
    </source>
</reference>
<comment type="caution">
    <text evidence="1">The sequence shown here is derived from an EMBL/GenBank/DDBJ whole genome shotgun (WGS) entry which is preliminary data.</text>
</comment>
<evidence type="ECO:0000313" key="2">
    <source>
        <dbReference type="Proteomes" id="UP000266861"/>
    </source>
</evidence>
<protein>
    <submittedName>
        <fullName evidence="1">Uncharacterized protein</fullName>
    </submittedName>
</protein>
<sequence>MVPGIADKGALIVLNSVIINSNARTNTHIDLLIIIVIIGRRRILEEYEHIEQNEKRFAKERENLIKLNSLSVQAKEIT</sequence>
<gene>
    <name evidence="1" type="ORF">Glove_313g50</name>
</gene>
<accession>A0A397HWM4</accession>
<dbReference type="Proteomes" id="UP000266861">
    <property type="component" value="Unassembled WGS sequence"/>
</dbReference>
<name>A0A397HWM4_9GLOM</name>
<keyword evidence="2" id="KW-1185">Reference proteome</keyword>
<organism evidence="1 2">
    <name type="scientific">Diversispora epigaea</name>
    <dbReference type="NCBI Taxonomy" id="1348612"/>
    <lineage>
        <taxon>Eukaryota</taxon>
        <taxon>Fungi</taxon>
        <taxon>Fungi incertae sedis</taxon>
        <taxon>Mucoromycota</taxon>
        <taxon>Glomeromycotina</taxon>
        <taxon>Glomeromycetes</taxon>
        <taxon>Diversisporales</taxon>
        <taxon>Diversisporaceae</taxon>
        <taxon>Diversispora</taxon>
    </lineage>
</organism>
<dbReference type="EMBL" id="PQFF01000286">
    <property type="protein sequence ID" value="RHZ65594.1"/>
    <property type="molecule type" value="Genomic_DNA"/>
</dbReference>
<dbReference type="AlphaFoldDB" id="A0A397HWM4"/>
<evidence type="ECO:0000313" key="1">
    <source>
        <dbReference type="EMBL" id="RHZ65594.1"/>
    </source>
</evidence>
<proteinExistence type="predicted"/>